<dbReference type="Proteomes" id="UP000249493">
    <property type="component" value="Unassembled WGS sequence"/>
</dbReference>
<dbReference type="InterPro" id="IPR022053">
    <property type="entry name" value="DUF3613"/>
</dbReference>
<keyword evidence="1" id="KW-0732">Signal</keyword>
<evidence type="ECO:0000256" key="1">
    <source>
        <dbReference type="SAM" id="SignalP"/>
    </source>
</evidence>
<sequence length="91" mass="10110">MKTKRLLILCMTCLSTTAWAIEPGPSSPYQQGTEQWLQLQIRGVVASPILQTASATERDLAMQRWLNSFSYPIPQYFDQDAAGKMTIGSGN</sequence>
<proteinExistence type="predicted"/>
<dbReference type="EMBL" id="QLIN01000002">
    <property type="protein sequence ID" value="RAI71754.1"/>
    <property type="molecule type" value="Genomic_DNA"/>
</dbReference>
<name>A0A327NC41_PSEFL</name>
<comment type="caution">
    <text evidence="2">The sequence shown here is derived from an EMBL/GenBank/DDBJ whole genome shotgun (WGS) entry which is preliminary data.</text>
</comment>
<reference evidence="2 3" key="1">
    <citation type="submission" date="2018-06" db="EMBL/GenBank/DDBJ databases">
        <authorList>
            <person name="Zhirakovskaya E."/>
        </authorList>
    </citation>
    <scope>NUCLEOTIDE SEQUENCE [LARGE SCALE GENOMIC DNA]</scope>
    <source>
        <strain evidence="2 3">LY3</strain>
    </source>
</reference>
<accession>A0A327NC41</accession>
<evidence type="ECO:0000313" key="2">
    <source>
        <dbReference type="EMBL" id="RAI71754.1"/>
    </source>
</evidence>
<evidence type="ECO:0000313" key="3">
    <source>
        <dbReference type="Proteomes" id="UP000249493"/>
    </source>
</evidence>
<feature type="chain" id="PRO_5016311695" evidence="1">
    <location>
        <begin position="21"/>
        <end position="91"/>
    </location>
</feature>
<feature type="signal peptide" evidence="1">
    <location>
        <begin position="1"/>
        <end position="20"/>
    </location>
</feature>
<dbReference type="Pfam" id="PF12266">
    <property type="entry name" value="DUF3613"/>
    <property type="match status" value="1"/>
</dbReference>
<dbReference type="RefSeq" id="WP_111281651.1">
    <property type="nucleotide sequence ID" value="NZ_QLIN01000002.1"/>
</dbReference>
<protein>
    <submittedName>
        <fullName evidence="2">DUF3613 domain-containing protein</fullName>
    </submittedName>
</protein>
<dbReference type="AlphaFoldDB" id="A0A327NC41"/>
<organism evidence="2 3">
    <name type="scientific">Pseudomonas fluorescens</name>
    <dbReference type="NCBI Taxonomy" id="294"/>
    <lineage>
        <taxon>Bacteria</taxon>
        <taxon>Pseudomonadati</taxon>
        <taxon>Pseudomonadota</taxon>
        <taxon>Gammaproteobacteria</taxon>
        <taxon>Pseudomonadales</taxon>
        <taxon>Pseudomonadaceae</taxon>
        <taxon>Pseudomonas</taxon>
    </lineage>
</organism>
<gene>
    <name evidence="2" type="ORF">DOZ80_07945</name>
</gene>